<dbReference type="GO" id="GO:0004371">
    <property type="term" value="F:glycerone kinase activity"/>
    <property type="evidence" value="ECO:0007669"/>
    <property type="project" value="InterPro"/>
</dbReference>
<dbReference type="InterPro" id="IPR004006">
    <property type="entry name" value="DhaK_dom"/>
</dbReference>
<organism evidence="2 3">
    <name type="scientific">Rhizobium tubonense</name>
    <dbReference type="NCBI Taxonomy" id="484088"/>
    <lineage>
        <taxon>Bacteria</taxon>
        <taxon>Pseudomonadati</taxon>
        <taxon>Pseudomonadota</taxon>
        <taxon>Alphaproteobacteria</taxon>
        <taxon>Hyphomicrobiales</taxon>
        <taxon>Rhizobiaceae</taxon>
        <taxon>Rhizobium/Agrobacterium group</taxon>
        <taxon>Rhizobium</taxon>
    </lineage>
</organism>
<dbReference type="GO" id="GO:0019563">
    <property type="term" value="P:glycerol catabolic process"/>
    <property type="evidence" value="ECO:0007669"/>
    <property type="project" value="TreeGrafter"/>
</dbReference>
<evidence type="ECO:0000313" key="3">
    <source>
        <dbReference type="Proteomes" id="UP000248925"/>
    </source>
</evidence>
<gene>
    <name evidence="2" type="ORF">CPY51_04540</name>
</gene>
<reference evidence="2 3" key="1">
    <citation type="journal article" date="2018" name="Sci. Rep.">
        <title>Rhizobium tumorigenes sp. nov., a novel plant tumorigenic bacterium isolated from cane gall tumors on thornless blackberry.</title>
        <authorList>
            <person name="Kuzmanovi N."/>
            <person name="Smalla K."/>
            <person name="Gronow S."/>
            <person name="PuBawska J."/>
        </authorList>
    </citation>
    <scope>NUCLEOTIDE SEQUENCE [LARGE SCALE GENOMIC DNA]</scope>
    <source>
        <strain evidence="2 3">CCBAU 85046</strain>
    </source>
</reference>
<dbReference type="OrthoDB" id="9806345at2"/>
<name>A0A2W4DIZ4_9HYPH</name>
<dbReference type="Gene3D" id="3.30.1180.20">
    <property type="entry name" value="Dihydroxyacetone kinase, domain 2"/>
    <property type="match status" value="1"/>
</dbReference>
<dbReference type="Gene3D" id="3.40.50.10440">
    <property type="entry name" value="Dihydroxyacetone kinase, domain 1"/>
    <property type="match status" value="1"/>
</dbReference>
<keyword evidence="3" id="KW-1185">Reference proteome</keyword>
<evidence type="ECO:0000259" key="1">
    <source>
        <dbReference type="PROSITE" id="PS51481"/>
    </source>
</evidence>
<dbReference type="RefSeq" id="WP_111158858.1">
    <property type="nucleotide sequence ID" value="NZ_PCDP01000003.1"/>
</dbReference>
<evidence type="ECO:0000313" key="2">
    <source>
        <dbReference type="EMBL" id="PZM16254.1"/>
    </source>
</evidence>
<dbReference type="GO" id="GO:0005829">
    <property type="term" value="C:cytosol"/>
    <property type="evidence" value="ECO:0007669"/>
    <property type="project" value="TreeGrafter"/>
</dbReference>
<dbReference type="InterPro" id="IPR050861">
    <property type="entry name" value="Dihydroxyacetone_Kinase"/>
</dbReference>
<sequence length="334" mass="35502">MKKFMNRADTMVAESLEGFVAAHEDILMFCPQRKCITRRSLKPGKPALISGGGAGHEPLHVGFVGHGMLDAACTGHIFTSPTPDQILAAIETTDTGGGCLLIVKNYDGDIMNFEMAAEAAKDRHDVEMLFVGDDVASRHSKKTGKRGVAGTMVTEKLLGAAAERGMSLQALRSLGTELAERIFTMGVALRGASVPELRRPTFTLGPDEMEIGVGIHGEAGRSRQVYSGAEAAARAMCDEILAACGSHLTGRALLLVNGLGGTPPAELYLMYGLARRMFEAAGVEIARSLVGTFVTSLDMQGVSITLAVLNEGQFALWDAPVHTAALRWGNEERC</sequence>
<keyword evidence="2" id="KW-0808">Transferase</keyword>
<dbReference type="SUPFAM" id="SSF82549">
    <property type="entry name" value="DAK1/DegV-like"/>
    <property type="match status" value="1"/>
</dbReference>
<dbReference type="Pfam" id="PF02733">
    <property type="entry name" value="Dak1"/>
    <property type="match status" value="1"/>
</dbReference>
<dbReference type="PANTHER" id="PTHR28629:SF4">
    <property type="entry name" value="TRIOKINASE_FMN CYCLASE"/>
    <property type="match status" value="1"/>
</dbReference>
<dbReference type="Proteomes" id="UP000248925">
    <property type="component" value="Unassembled WGS sequence"/>
</dbReference>
<dbReference type="EMBL" id="PCDP01000003">
    <property type="protein sequence ID" value="PZM16254.1"/>
    <property type="molecule type" value="Genomic_DNA"/>
</dbReference>
<feature type="domain" description="DhaK" evidence="1">
    <location>
        <begin position="7"/>
        <end position="328"/>
    </location>
</feature>
<comment type="caution">
    <text evidence="2">The sequence shown here is derived from an EMBL/GenBank/DDBJ whole genome shotgun (WGS) entry which is preliminary data.</text>
</comment>
<proteinExistence type="predicted"/>
<accession>A0A2W4DIZ4</accession>
<dbReference type="PANTHER" id="PTHR28629">
    <property type="entry name" value="TRIOKINASE/FMN CYCLASE"/>
    <property type="match status" value="1"/>
</dbReference>
<dbReference type="AlphaFoldDB" id="A0A2W4DIZ4"/>
<protein>
    <submittedName>
        <fullName evidence="2">Dihydroxyacetone kinase subunit DhaK</fullName>
    </submittedName>
</protein>
<dbReference type="FunFam" id="3.40.50.10440:FF:000001">
    <property type="entry name" value="Dihydroxyacetone kinase, DhaK subunit"/>
    <property type="match status" value="1"/>
</dbReference>
<keyword evidence="2" id="KW-0418">Kinase</keyword>
<dbReference type="PROSITE" id="PS51481">
    <property type="entry name" value="DHAK"/>
    <property type="match status" value="1"/>
</dbReference>